<keyword evidence="8" id="KW-1185">Reference proteome</keyword>
<evidence type="ECO:0000256" key="6">
    <source>
        <dbReference type="RuleBase" id="RU000487"/>
    </source>
</evidence>
<protein>
    <recommendedName>
        <fullName evidence="9">Actin</fullName>
    </recommendedName>
</protein>
<evidence type="ECO:0000256" key="2">
    <source>
        <dbReference type="ARBA" id="ARBA00022490"/>
    </source>
</evidence>
<keyword evidence="5" id="KW-0206">Cytoskeleton</keyword>
<evidence type="ECO:0000313" key="7">
    <source>
        <dbReference type="EMBL" id="CAL4110635.1"/>
    </source>
</evidence>
<evidence type="ECO:0000256" key="5">
    <source>
        <dbReference type="ARBA" id="ARBA00023212"/>
    </source>
</evidence>
<keyword evidence="2" id="KW-0963">Cytoplasm</keyword>
<dbReference type="GO" id="GO:0005524">
    <property type="term" value="F:ATP binding"/>
    <property type="evidence" value="ECO:0007669"/>
    <property type="project" value="UniProtKB-KW"/>
</dbReference>
<reference evidence="7 8" key="1">
    <citation type="submission" date="2024-05" db="EMBL/GenBank/DDBJ databases">
        <authorList>
            <person name="Wallberg A."/>
        </authorList>
    </citation>
    <scope>NUCLEOTIDE SEQUENCE [LARGE SCALE GENOMIC DNA]</scope>
</reference>
<comment type="similarity">
    <text evidence="6">Belongs to the actin family.</text>
</comment>
<evidence type="ECO:0000256" key="3">
    <source>
        <dbReference type="ARBA" id="ARBA00022741"/>
    </source>
</evidence>
<dbReference type="FunFam" id="3.30.420.40:FF:000148">
    <property type="entry name" value="Actin, alpha skeletal muscle"/>
    <property type="match status" value="1"/>
</dbReference>
<keyword evidence="3" id="KW-0547">Nucleotide-binding</keyword>
<sequence>VFPSIIGYPRYQAVMVEGGESYIGKSAQSKRGILSLKYPIEHGIVTDWDDMEKIWHHTFHNELNVVPDEHPILLTEAPHNPLVNREKTCEIMFESFNSPALYIALQAVLALYASGRTTGIVLDVGDGVTHTVPVYENYSLPHAVHRLNLAGRDLTSYLQRILSERGHSFKTTAEHDIVREVKESMCYVSENYEKELSTNNNDDMLYTLPDGQEITLGNASFRCPEVLFQPSLYGMETPGIHEITFNTIMKSDIDIRRDLYNNIILSGGSTMFKGFAERIKLEIAKMAPASTKIK</sequence>
<proteinExistence type="inferred from homology"/>
<accession>A0AAV2R5H7</accession>
<evidence type="ECO:0000313" key="8">
    <source>
        <dbReference type="Proteomes" id="UP001497623"/>
    </source>
</evidence>
<gene>
    <name evidence="7" type="ORF">MNOR_LOCUS19450</name>
</gene>
<comment type="caution">
    <text evidence="7">The sequence shown here is derived from an EMBL/GenBank/DDBJ whole genome shotgun (WGS) entry which is preliminary data.</text>
</comment>
<dbReference type="SMART" id="SM00268">
    <property type="entry name" value="ACTIN"/>
    <property type="match status" value="1"/>
</dbReference>
<name>A0AAV2R5H7_MEGNR</name>
<dbReference type="InterPro" id="IPR043129">
    <property type="entry name" value="ATPase_NBD"/>
</dbReference>
<dbReference type="InterPro" id="IPR004000">
    <property type="entry name" value="Actin"/>
</dbReference>
<dbReference type="Gene3D" id="3.30.420.40">
    <property type="match status" value="2"/>
</dbReference>
<dbReference type="GO" id="GO:0005856">
    <property type="term" value="C:cytoskeleton"/>
    <property type="evidence" value="ECO:0007669"/>
    <property type="project" value="UniProtKB-SubCell"/>
</dbReference>
<feature type="non-terminal residue" evidence="7">
    <location>
        <position position="294"/>
    </location>
</feature>
<evidence type="ECO:0008006" key="9">
    <source>
        <dbReference type="Google" id="ProtNLM"/>
    </source>
</evidence>
<evidence type="ECO:0000256" key="1">
    <source>
        <dbReference type="ARBA" id="ARBA00004245"/>
    </source>
</evidence>
<comment type="subcellular location">
    <subcellularLocation>
        <location evidence="1">Cytoplasm</location>
        <location evidence="1">Cytoskeleton</location>
    </subcellularLocation>
</comment>
<dbReference type="PROSITE" id="PS01132">
    <property type="entry name" value="ACTINS_ACT_LIKE"/>
    <property type="match status" value="1"/>
</dbReference>
<dbReference type="SUPFAM" id="SSF53067">
    <property type="entry name" value="Actin-like ATPase domain"/>
    <property type="match status" value="2"/>
</dbReference>
<dbReference type="InterPro" id="IPR020902">
    <property type="entry name" value="Actin/actin-like_CS"/>
</dbReference>
<dbReference type="EMBL" id="CAXKWB010014432">
    <property type="protein sequence ID" value="CAL4110635.1"/>
    <property type="molecule type" value="Genomic_DNA"/>
</dbReference>
<feature type="non-terminal residue" evidence="7">
    <location>
        <position position="1"/>
    </location>
</feature>
<evidence type="ECO:0000256" key="4">
    <source>
        <dbReference type="ARBA" id="ARBA00022840"/>
    </source>
</evidence>
<dbReference type="PANTHER" id="PTHR11937">
    <property type="entry name" value="ACTIN"/>
    <property type="match status" value="1"/>
</dbReference>
<dbReference type="FunFam" id="3.90.640.10:FF:000007">
    <property type="entry name" value="Actin like 7B"/>
    <property type="match status" value="1"/>
</dbReference>
<dbReference type="AlphaFoldDB" id="A0AAV2R5H7"/>
<dbReference type="Gene3D" id="3.90.640.10">
    <property type="entry name" value="Actin, Chain A, domain 4"/>
    <property type="match status" value="1"/>
</dbReference>
<dbReference type="Proteomes" id="UP001497623">
    <property type="component" value="Unassembled WGS sequence"/>
</dbReference>
<keyword evidence="4" id="KW-0067">ATP-binding</keyword>
<organism evidence="7 8">
    <name type="scientific">Meganyctiphanes norvegica</name>
    <name type="common">Northern krill</name>
    <name type="synonym">Thysanopoda norvegica</name>
    <dbReference type="NCBI Taxonomy" id="48144"/>
    <lineage>
        <taxon>Eukaryota</taxon>
        <taxon>Metazoa</taxon>
        <taxon>Ecdysozoa</taxon>
        <taxon>Arthropoda</taxon>
        <taxon>Crustacea</taxon>
        <taxon>Multicrustacea</taxon>
        <taxon>Malacostraca</taxon>
        <taxon>Eumalacostraca</taxon>
        <taxon>Eucarida</taxon>
        <taxon>Euphausiacea</taxon>
        <taxon>Euphausiidae</taxon>
        <taxon>Meganyctiphanes</taxon>
    </lineage>
</organism>
<dbReference type="Pfam" id="PF00022">
    <property type="entry name" value="Actin"/>
    <property type="match status" value="1"/>
</dbReference>
<dbReference type="PRINTS" id="PR00190">
    <property type="entry name" value="ACTIN"/>
</dbReference>